<evidence type="ECO:0000256" key="5">
    <source>
        <dbReference type="SAM" id="MobiDB-lite"/>
    </source>
</evidence>
<comment type="caution">
    <text evidence="6">The sequence shown here is derived from an EMBL/GenBank/DDBJ whole genome shotgun (WGS) entry which is preliminary data.</text>
</comment>
<dbReference type="EMBL" id="VKLS01000215">
    <property type="protein sequence ID" value="TSB38144.1"/>
    <property type="molecule type" value="Genomic_DNA"/>
</dbReference>
<dbReference type="PANTHER" id="PTHR10720">
    <property type="entry name" value="HEME OXYGENASE"/>
    <property type="match status" value="1"/>
</dbReference>
<dbReference type="GO" id="GO:0006788">
    <property type="term" value="P:heme oxidation"/>
    <property type="evidence" value="ECO:0007669"/>
    <property type="project" value="InterPro"/>
</dbReference>
<evidence type="ECO:0000313" key="7">
    <source>
        <dbReference type="Proteomes" id="UP000320888"/>
    </source>
</evidence>
<dbReference type="InterPro" id="IPR016053">
    <property type="entry name" value="Haem_Oase-like"/>
</dbReference>
<dbReference type="GO" id="GO:0006979">
    <property type="term" value="P:response to oxidative stress"/>
    <property type="evidence" value="ECO:0007669"/>
    <property type="project" value="TreeGrafter"/>
</dbReference>
<evidence type="ECO:0000256" key="2">
    <source>
        <dbReference type="ARBA" id="ARBA00022723"/>
    </source>
</evidence>
<dbReference type="PRINTS" id="PR00088">
    <property type="entry name" value="HAEMOXYGNASE"/>
</dbReference>
<name>A0A553Z9N0_9ACTN</name>
<evidence type="ECO:0000256" key="4">
    <source>
        <dbReference type="ARBA" id="ARBA00023239"/>
    </source>
</evidence>
<dbReference type="InterPro" id="IPR002051">
    <property type="entry name" value="Haem_Oase"/>
</dbReference>
<evidence type="ECO:0000313" key="6">
    <source>
        <dbReference type="EMBL" id="TSB38144.1"/>
    </source>
</evidence>
<dbReference type="Gene3D" id="3.40.50.1400">
    <property type="match status" value="1"/>
</dbReference>
<dbReference type="AlphaFoldDB" id="A0A553Z9N0"/>
<dbReference type="GO" id="GO:0020037">
    <property type="term" value="F:heme binding"/>
    <property type="evidence" value="ECO:0007669"/>
    <property type="project" value="TreeGrafter"/>
</dbReference>
<proteinExistence type="predicted"/>
<gene>
    <name evidence="6" type="ORF">FNZ23_17480</name>
</gene>
<feature type="compositionally biased region" description="Low complexity" evidence="5">
    <location>
        <begin position="1"/>
        <end position="16"/>
    </location>
</feature>
<dbReference type="CDD" id="cd19165">
    <property type="entry name" value="HemeO"/>
    <property type="match status" value="1"/>
</dbReference>
<sequence>MDTTSTTSSAPAPFSTLLRTASRPQHDATSGDSFLADLIGARHGVTAYRCYTEQLWFVYGALEEEAERLAGDPVAGPFVRPELTRAPELARDLAHFHGPSWHARVTPLPETAAYTDRIRHCARHWPGGFVAHHYTRYLGDLSGGQVLRATAEKEWGFAPKGDGVRFYVFERIAHPAAFKREYRALLDAVAERCPGIPAAAGFTGRAPSALPLAEAVDGLAARGATEIVTVPLISEGPARRGLSAELTAATARHAGLSFVRGQAPDGHPLLLGAWERRLDEALGGGGARRPRDRARTTVLLVGGGSGDPYANAEVARAARLLWEGRGLAGVETAFLSYAAPDVPTGLERCRVLGAAVPGPDAPGRIVVLPCFPLPGDEQERLRLQTEGWGAAHPESEVACAEPVGAVAEVADAVVARYREAVRAEAEHRVAVH</sequence>
<dbReference type="SUPFAM" id="SSF48613">
    <property type="entry name" value="Heme oxygenase-like"/>
    <property type="match status" value="1"/>
</dbReference>
<accession>A0A553Z9N0</accession>
<keyword evidence="7" id="KW-1185">Reference proteome</keyword>
<dbReference type="Pfam" id="PF01903">
    <property type="entry name" value="CbiX"/>
    <property type="match status" value="1"/>
</dbReference>
<reference evidence="6 7" key="1">
    <citation type="submission" date="2019-07" db="EMBL/GenBank/DDBJ databases">
        <title>Draft genome for Streptomyces benahoarensis MZ03-48.</title>
        <authorList>
            <person name="Gonzalez-Pimentel J.L."/>
        </authorList>
    </citation>
    <scope>NUCLEOTIDE SEQUENCE [LARGE SCALE GENOMIC DNA]</scope>
    <source>
        <strain evidence="6 7">MZ03-48</strain>
    </source>
</reference>
<organism evidence="6 7">
    <name type="scientific">Streptomyces benahoarensis</name>
    <dbReference type="NCBI Taxonomy" id="2595054"/>
    <lineage>
        <taxon>Bacteria</taxon>
        <taxon>Bacillati</taxon>
        <taxon>Actinomycetota</taxon>
        <taxon>Actinomycetes</taxon>
        <taxon>Kitasatosporales</taxon>
        <taxon>Streptomycetaceae</taxon>
        <taxon>Streptomyces</taxon>
    </lineage>
</organism>
<dbReference type="GO" id="GO:0016829">
    <property type="term" value="F:lyase activity"/>
    <property type="evidence" value="ECO:0007669"/>
    <property type="project" value="UniProtKB-KW"/>
</dbReference>
<dbReference type="InterPro" id="IPR016084">
    <property type="entry name" value="Haem_Oase-like_multi-hlx"/>
</dbReference>
<dbReference type="InterPro" id="IPR002762">
    <property type="entry name" value="CbiX-like"/>
</dbReference>
<feature type="region of interest" description="Disordered" evidence="5">
    <location>
        <begin position="1"/>
        <end position="25"/>
    </location>
</feature>
<dbReference type="Proteomes" id="UP000320888">
    <property type="component" value="Unassembled WGS sequence"/>
</dbReference>
<dbReference type="PANTHER" id="PTHR10720:SF0">
    <property type="entry name" value="HEME OXYGENASE"/>
    <property type="match status" value="1"/>
</dbReference>
<protein>
    <submittedName>
        <fullName evidence="6">Uncharacterized protein</fullName>
    </submittedName>
</protein>
<dbReference type="Gene3D" id="1.20.910.10">
    <property type="entry name" value="Heme oxygenase-like"/>
    <property type="match status" value="1"/>
</dbReference>
<evidence type="ECO:0000256" key="3">
    <source>
        <dbReference type="ARBA" id="ARBA00023004"/>
    </source>
</evidence>
<keyword evidence="2" id="KW-0479">Metal-binding</keyword>
<dbReference type="GO" id="GO:0004392">
    <property type="term" value="F:heme oxygenase (decyclizing) activity"/>
    <property type="evidence" value="ECO:0007669"/>
    <property type="project" value="InterPro"/>
</dbReference>
<keyword evidence="3" id="KW-0408">Iron</keyword>
<dbReference type="Pfam" id="PF01126">
    <property type="entry name" value="Heme_oxygenase"/>
    <property type="match status" value="1"/>
</dbReference>
<dbReference type="SUPFAM" id="SSF53800">
    <property type="entry name" value="Chelatase"/>
    <property type="match status" value="1"/>
</dbReference>
<dbReference type="GO" id="GO:0046872">
    <property type="term" value="F:metal ion binding"/>
    <property type="evidence" value="ECO:0007669"/>
    <property type="project" value="UniProtKB-KW"/>
</dbReference>
<dbReference type="GO" id="GO:0042167">
    <property type="term" value="P:heme catabolic process"/>
    <property type="evidence" value="ECO:0007669"/>
    <property type="project" value="TreeGrafter"/>
</dbReference>
<keyword evidence="4" id="KW-0456">Lyase</keyword>
<dbReference type="CDD" id="cd03414">
    <property type="entry name" value="CbiX_SirB_C"/>
    <property type="match status" value="1"/>
</dbReference>
<keyword evidence="1" id="KW-0349">Heme</keyword>
<evidence type="ECO:0000256" key="1">
    <source>
        <dbReference type="ARBA" id="ARBA00022617"/>
    </source>
</evidence>